<dbReference type="Gene3D" id="2.130.10.10">
    <property type="entry name" value="YVTN repeat-like/Quinoprotein amine dehydrogenase"/>
    <property type="match status" value="5"/>
</dbReference>
<dbReference type="SUPFAM" id="SSF50978">
    <property type="entry name" value="WD40 repeat-like"/>
    <property type="match status" value="2"/>
</dbReference>
<feature type="repeat" description="WD" evidence="3">
    <location>
        <begin position="1194"/>
        <end position="1235"/>
    </location>
</feature>
<feature type="repeat" description="WD" evidence="3">
    <location>
        <begin position="832"/>
        <end position="873"/>
    </location>
</feature>
<dbReference type="CDD" id="cd00200">
    <property type="entry name" value="WD40"/>
    <property type="match status" value="2"/>
</dbReference>
<dbReference type="PROSITE" id="PS50082">
    <property type="entry name" value="WD_REPEATS_2"/>
    <property type="match status" value="12"/>
</dbReference>
<dbReference type="InterPro" id="IPR049052">
    <property type="entry name" value="nSTAND1"/>
</dbReference>
<evidence type="ECO:0000313" key="6">
    <source>
        <dbReference type="EMBL" id="NEM07796.1"/>
    </source>
</evidence>
<dbReference type="InterPro" id="IPR020472">
    <property type="entry name" value="WD40_PAC1"/>
</dbReference>
<dbReference type="SMART" id="SM00255">
    <property type="entry name" value="TIR"/>
    <property type="match status" value="1"/>
</dbReference>
<dbReference type="InterPro" id="IPR015943">
    <property type="entry name" value="WD40/YVTN_repeat-like_dom_sf"/>
</dbReference>
<dbReference type="EMBL" id="JAAGWE010000030">
    <property type="protein sequence ID" value="NEM07796.1"/>
    <property type="molecule type" value="Genomic_DNA"/>
</dbReference>
<dbReference type="PANTHER" id="PTHR19879:SF9">
    <property type="entry name" value="TRANSCRIPTION INITIATION FACTOR TFIID SUBUNIT 5"/>
    <property type="match status" value="1"/>
</dbReference>
<feature type="repeat" description="WD" evidence="3">
    <location>
        <begin position="1150"/>
        <end position="1191"/>
    </location>
</feature>
<feature type="repeat" description="WD" evidence="3">
    <location>
        <begin position="737"/>
        <end position="774"/>
    </location>
</feature>
<dbReference type="GO" id="GO:0007165">
    <property type="term" value="P:signal transduction"/>
    <property type="evidence" value="ECO:0007669"/>
    <property type="project" value="InterPro"/>
</dbReference>
<evidence type="ECO:0000259" key="5">
    <source>
        <dbReference type="PROSITE" id="PS50104"/>
    </source>
</evidence>
<keyword evidence="2" id="KW-0677">Repeat</keyword>
<dbReference type="RefSeq" id="WP_163477864.1">
    <property type="nucleotide sequence ID" value="NZ_JAAGWE010000030.1"/>
</dbReference>
<feature type="repeat" description="WD" evidence="3">
    <location>
        <begin position="786"/>
        <end position="827"/>
    </location>
</feature>
<comment type="caution">
    <text evidence="6">The sequence shown here is derived from an EMBL/GenBank/DDBJ whole genome shotgun (WGS) entry which is preliminary data.</text>
</comment>
<proteinExistence type="predicted"/>
<dbReference type="PROSITE" id="PS50104">
    <property type="entry name" value="TIR"/>
    <property type="match status" value="1"/>
</dbReference>
<dbReference type="InterPro" id="IPR035897">
    <property type="entry name" value="Toll_tir_struct_dom_sf"/>
</dbReference>
<dbReference type="InterPro" id="IPR019775">
    <property type="entry name" value="WD40_repeat_CS"/>
</dbReference>
<dbReference type="InterPro" id="IPR027417">
    <property type="entry name" value="P-loop_NTPase"/>
</dbReference>
<sequence length="1366" mass="146474">MAKVFISHASVDAGLADDVYRWLGKRHQVFLDQHPEDGLLPGDQWDARLHKQLRGADAMVCVLTSAYLTSVWCTAELAIARDRGSRLIPLRFEDVTHPLLPSLQYVDMAADPEQAKRKLAKALREVERAGGEGWPDGRSPFPGLRPLQLDEHSVFFGRRREVDRLAALLRSPAEQAERAIMLVVGPSGCGKSSLVRAGLLHEMATEPDWWTVPAIKPGPKPVRELVWALAASARNAEVALTASQIRHRLDVGDMSSLLDDLLLGMESPRRHLLLVVDQFEELLTQASPRERAQFAEILCGALAGPLHVVGTLRPEFLEPLLGDPGLSILPVRTEPLRPLSREALRAVIEGPADRAGIGINHGLVTRLIADTSGGEALPLLAYSLSQLADGVGRGESLQPSRYEELGGVHGALAGQADEALVEAVNAGGRSSGQVLKEMLRLVTVDEEGRPTRWRARRQDLTAAVLEELQPFVDRGLLMTDTDTDNNTGTESVDESGGVVVTVAHEAFLSAWPPLREAIAAEKAALRARHRVDRAAEEWLQRGRPPERLWEGGQLVAALTDLGFRVRGPRAVGPSSADGQARVDLSNDSRDFLRASVRRDRRRRRRVVSVLSALLVLALVAAVVAVVQQQATAREQRESAARLLINQADALLDRDPRTALRLNEAAVHFQPGPETRSALVANMISSPYAGSIPTQGGSANTAAFTRDGRVLATGSAEGTITLYDLESPTGPRAQRPRLTGHTAPILQMALHPERDILASVSEDGTVFLWDLDDSRGAGPLGSPLTNESGSFDVLDGFTFSPDGSILATTVSDGAVLLWSLSDPRQPVRVGPPLTGHDGGVLTAAFSRAGDVLFTAGYDGIVQRWDLTDPTQPRLIAAARLDNPGSAYAAAFAPERELLARATPDGTVELWNISDPVRPGRLSNPLIAHTDLVYALTFDPSGRILATGSWDRTAVLWDVSNATEPRRLRDPLAGHTGAINGVAFSPDSRTLATASADDTAMLWDIVDPAQPSLGLKLPGIEGSVSTTLFSANLPVLVAVADDGTAQLWDVTIPDRPRVLQSPLADGHGGVSAAAFSSDGRTLVLGTEDGAVLRWNMSDPGRPRVLGRPLTRDSGEVYAAVPVEDERSLVAFSEDFTVARWNLDDQEPRLTNLGDNPGAIYSAAVDPTGQVLATTSEEGVVYLWDLSGSDPLAGTRMPEDAGQVYPVTFSSDGQRLVTGNEEGDAFVWNIEDPSRPDRVSARLTSQSERTGEPSLTAVALGPDGRTVATGDANGSVRLWDVTDLSRPRALGEPLSSGVEPIRAIAFAPDGRSLATGSDNVGARLWDLRGLAALEERAMEEACLMTGGGLDSREWARHLAEFDHVGVCGG</sequence>
<feature type="repeat" description="WD" evidence="3">
    <location>
        <begin position="1245"/>
        <end position="1286"/>
    </location>
</feature>
<feature type="domain" description="TIR" evidence="5">
    <location>
        <begin position="1"/>
        <end position="127"/>
    </location>
</feature>
<dbReference type="Gene3D" id="3.40.50.300">
    <property type="entry name" value="P-loop containing nucleotide triphosphate hydrolases"/>
    <property type="match status" value="1"/>
</dbReference>
<gene>
    <name evidence="6" type="ORF">GCU54_17530</name>
</gene>
<dbReference type="Proteomes" id="UP000471126">
    <property type="component" value="Unassembled WGS sequence"/>
</dbReference>
<reference evidence="6 7" key="1">
    <citation type="submission" date="2019-12" db="EMBL/GenBank/DDBJ databases">
        <title>WGS of CPCC 203550 I12A-02606.</title>
        <authorList>
            <person name="Jiang Z."/>
        </authorList>
    </citation>
    <scope>NUCLEOTIDE SEQUENCE [LARGE SCALE GENOMIC DNA]</scope>
    <source>
        <strain evidence="6 7">I12A-02606</strain>
    </source>
</reference>
<dbReference type="InterPro" id="IPR036322">
    <property type="entry name" value="WD40_repeat_dom_sf"/>
</dbReference>
<protein>
    <submittedName>
        <fullName evidence="6">TIR domain-containing protein</fullName>
    </submittedName>
</protein>
<evidence type="ECO:0000256" key="2">
    <source>
        <dbReference type="ARBA" id="ARBA00022737"/>
    </source>
</evidence>
<keyword evidence="4" id="KW-0812">Transmembrane</keyword>
<evidence type="ECO:0000256" key="4">
    <source>
        <dbReference type="SAM" id="Phobius"/>
    </source>
</evidence>
<keyword evidence="4" id="KW-0472">Membrane</keyword>
<feature type="repeat" description="WD" evidence="3">
    <location>
        <begin position="1291"/>
        <end position="1332"/>
    </location>
</feature>
<dbReference type="SUPFAM" id="SSF52540">
    <property type="entry name" value="P-loop containing nucleoside triphosphate hydrolases"/>
    <property type="match status" value="1"/>
</dbReference>
<dbReference type="PANTHER" id="PTHR19879">
    <property type="entry name" value="TRANSCRIPTION INITIATION FACTOR TFIID"/>
    <property type="match status" value="1"/>
</dbReference>
<feature type="repeat" description="WD" evidence="3">
    <location>
        <begin position="1015"/>
        <end position="1048"/>
    </location>
</feature>
<dbReference type="InterPro" id="IPR000157">
    <property type="entry name" value="TIR_dom"/>
</dbReference>
<dbReference type="Pfam" id="PF20703">
    <property type="entry name" value="nSTAND1"/>
    <property type="match status" value="1"/>
</dbReference>
<dbReference type="Pfam" id="PF00400">
    <property type="entry name" value="WD40"/>
    <property type="match status" value="10"/>
</dbReference>
<feature type="repeat" description="WD" evidence="3">
    <location>
        <begin position="970"/>
        <end position="1003"/>
    </location>
</feature>
<feature type="transmembrane region" description="Helical" evidence="4">
    <location>
        <begin position="606"/>
        <end position="626"/>
    </location>
</feature>
<dbReference type="SMART" id="SM00320">
    <property type="entry name" value="WD40"/>
    <property type="match status" value="14"/>
</dbReference>
<keyword evidence="1 3" id="KW-0853">WD repeat</keyword>
<evidence type="ECO:0000256" key="3">
    <source>
        <dbReference type="PROSITE-ProRule" id="PRU00221"/>
    </source>
</evidence>
<feature type="repeat" description="WD" evidence="3">
    <location>
        <begin position="691"/>
        <end position="726"/>
    </location>
</feature>
<evidence type="ECO:0000256" key="1">
    <source>
        <dbReference type="ARBA" id="ARBA00022574"/>
    </source>
</evidence>
<dbReference type="PROSITE" id="PS00678">
    <property type="entry name" value="WD_REPEATS_1"/>
    <property type="match status" value="6"/>
</dbReference>
<organism evidence="6 7">
    <name type="scientific">Geodermatophilus normandii</name>
    <dbReference type="NCBI Taxonomy" id="1137989"/>
    <lineage>
        <taxon>Bacteria</taxon>
        <taxon>Bacillati</taxon>
        <taxon>Actinomycetota</taxon>
        <taxon>Actinomycetes</taxon>
        <taxon>Geodermatophilales</taxon>
        <taxon>Geodermatophilaceae</taxon>
        <taxon>Geodermatophilus</taxon>
    </lineage>
</organism>
<dbReference type="PRINTS" id="PR00320">
    <property type="entry name" value="GPROTEINBRPT"/>
</dbReference>
<keyword evidence="4" id="KW-1133">Transmembrane helix</keyword>
<accession>A0A6P0GKK6</accession>
<evidence type="ECO:0000313" key="7">
    <source>
        <dbReference type="Proteomes" id="UP000471126"/>
    </source>
</evidence>
<dbReference type="SUPFAM" id="SSF52200">
    <property type="entry name" value="Toll/Interleukin receptor TIR domain"/>
    <property type="match status" value="1"/>
</dbReference>
<feature type="repeat" description="WD" evidence="3">
    <location>
        <begin position="924"/>
        <end position="965"/>
    </location>
</feature>
<feature type="repeat" description="WD" evidence="3">
    <location>
        <begin position="1061"/>
        <end position="1102"/>
    </location>
</feature>
<dbReference type="PROSITE" id="PS50294">
    <property type="entry name" value="WD_REPEATS_REGION"/>
    <property type="match status" value="7"/>
</dbReference>
<dbReference type="InterPro" id="IPR001680">
    <property type="entry name" value="WD40_rpt"/>
</dbReference>
<name>A0A6P0GKK6_9ACTN</name>
<dbReference type="Pfam" id="PF13676">
    <property type="entry name" value="TIR_2"/>
    <property type="match status" value="1"/>
</dbReference>
<dbReference type="Gene3D" id="3.40.50.10140">
    <property type="entry name" value="Toll/interleukin-1 receptor homology (TIR) domain"/>
    <property type="match status" value="1"/>
</dbReference>